<dbReference type="InParanoid" id="T1HPR0"/>
<protein>
    <recommendedName>
        <fullName evidence="3">Reverse transcriptase zinc-binding domain-containing protein</fullName>
    </recommendedName>
</protein>
<evidence type="ECO:0008006" key="3">
    <source>
        <dbReference type="Google" id="ProtNLM"/>
    </source>
</evidence>
<dbReference type="STRING" id="13249.T1HPR0"/>
<sequence length="307" mass="34451">MASVQRREAFRIACWRGGWSDPHRFDGPGTVLIPRIAGWYDRKHGQVYFYLTQFLTGNGCFRKYLNNMRKVESPCCVYCKEVQGDARHTFFECKRWDQERMELELEIGSITPENIVGKMLAERSNWTKVDKTVCDILKKKKAEENWVRAAAKAISLDLAKAVENHKTAGELPSHKIAAINTIFYGCILYGFSLISAGTQSDGQHLPAFSQNGPRTKVYKLISVETSPAELQKVTLSNPLNGKDYDKLSNNCQNWVKAAAKAISSDLAKAVENHKTSGQLPPHKLAAMYLSATTNSSKDSCSKCCRQF</sequence>
<dbReference type="EnsemblMetazoa" id="RPRC006034-RA">
    <property type="protein sequence ID" value="RPRC006034-PA"/>
    <property type="gene ID" value="RPRC006034"/>
</dbReference>
<name>T1HPR0_RHOPR</name>
<organism evidence="1 2">
    <name type="scientific">Rhodnius prolixus</name>
    <name type="common">Triatomid bug</name>
    <dbReference type="NCBI Taxonomy" id="13249"/>
    <lineage>
        <taxon>Eukaryota</taxon>
        <taxon>Metazoa</taxon>
        <taxon>Ecdysozoa</taxon>
        <taxon>Arthropoda</taxon>
        <taxon>Hexapoda</taxon>
        <taxon>Insecta</taxon>
        <taxon>Pterygota</taxon>
        <taxon>Neoptera</taxon>
        <taxon>Paraneoptera</taxon>
        <taxon>Hemiptera</taxon>
        <taxon>Heteroptera</taxon>
        <taxon>Panheteroptera</taxon>
        <taxon>Cimicomorpha</taxon>
        <taxon>Reduviidae</taxon>
        <taxon>Triatominae</taxon>
        <taxon>Rhodnius</taxon>
    </lineage>
</organism>
<keyword evidence="2" id="KW-1185">Reference proteome</keyword>
<accession>T1HPR0</accession>
<proteinExistence type="predicted"/>
<dbReference type="VEuPathDB" id="VectorBase:RPRC006034"/>
<dbReference type="EMBL" id="ACPB03008284">
    <property type="status" value="NOT_ANNOTATED_CDS"/>
    <property type="molecule type" value="Genomic_DNA"/>
</dbReference>
<evidence type="ECO:0000313" key="2">
    <source>
        <dbReference type="Proteomes" id="UP000015103"/>
    </source>
</evidence>
<dbReference type="Proteomes" id="UP000015103">
    <property type="component" value="Unassembled WGS sequence"/>
</dbReference>
<dbReference type="AlphaFoldDB" id="T1HPR0"/>
<reference evidence="1" key="1">
    <citation type="submission" date="2015-05" db="UniProtKB">
        <authorList>
            <consortium name="EnsemblMetazoa"/>
        </authorList>
    </citation>
    <scope>IDENTIFICATION</scope>
</reference>
<evidence type="ECO:0000313" key="1">
    <source>
        <dbReference type="EnsemblMetazoa" id="RPRC006034-PA"/>
    </source>
</evidence>
<dbReference type="HOGENOM" id="CLU_907083_0_0_1"/>